<dbReference type="Proteomes" id="UP000264006">
    <property type="component" value="Chromosome"/>
</dbReference>
<dbReference type="KEGG" id="euz:DVS28_a2896"/>
<evidence type="ECO:0000313" key="2">
    <source>
        <dbReference type="Proteomes" id="UP000264006"/>
    </source>
</evidence>
<organism evidence="1 2">
    <name type="scientific">Euzebya pacifica</name>
    <dbReference type="NCBI Taxonomy" id="1608957"/>
    <lineage>
        <taxon>Bacteria</taxon>
        <taxon>Bacillati</taxon>
        <taxon>Actinomycetota</taxon>
        <taxon>Nitriliruptoria</taxon>
        <taxon>Euzebyales</taxon>
    </lineage>
</organism>
<keyword evidence="2" id="KW-1185">Reference proteome</keyword>
<protein>
    <submittedName>
        <fullName evidence="1">Uncharacterized protein</fullName>
    </submittedName>
</protein>
<dbReference type="AlphaFoldDB" id="A0A346XZC8"/>
<dbReference type="RefSeq" id="WP_114592044.1">
    <property type="nucleotide sequence ID" value="NZ_CP031165.1"/>
</dbReference>
<proteinExistence type="predicted"/>
<dbReference type="EMBL" id="CP031165">
    <property type="protein sequence ID" value="AXV07575.1"/>
    <property type="molecule type" value="Genomic_DNA"/>
</dbReference>
<gene>
    <name evidence="1" type="ORF">DVS28_a2896</name>
</gene>
<name>A0A346XZC8_9ACTN</name>
<sequence>MFAYVVVLGSLLWLLPHLRQLSTTGPRTGTMGMTGTGAEAARGTAGRGPMPTVAGPDRPVPVDDLLPGQRGWVRPGKLLVDADGTLWICAAATAHPTAGAGRLPLVRDHDGVRVDGVNRMSTWSRTSRCRRTVATSRVTTSSYLETSATSRIERVSALVWFTARSSAMRRSCFFVRS</sequence>
<accession>A0A346XZC8</accession>
<evidence type="ECO:0000313" key="1">
    <source>
        <dbReference type="EMBL" id="AXV07575.1"/>
    </source>
</evidence>
<reference evidence="1 2" key="1">
    <citation type="submission" date="2018-09" db="EMBL/GenBank/DDBJ databases">
        <title>Complete genome sequence of Euzebya sp. DY32-46 isolated from seawater of Pacific Ocean.</title>
        <authorList>
            <person name="Xu L."/>
            <person name="Wu Y.-H."/>
            <person name="Xu X.-W."/>
        </authorList>
    </citation>
    <scope>NUCLEOTIDE SEQUENCE [LARGE SCALE GENOMIC DNA]</scope>
    <source>
        <strain evidence="1 2">DY32-46</strain>
    </source>
</reference>